<dbReference type="SUPFAM" id="SSF56784">
    <property type="entry name" value="HAD-like"/>
    <property type="match status" value="1"/>
</dbReference>
<feature type="domain" description="P-type ATPase A" evidence="10">
    <location>
        <begin position="150"/>
        <end position="248"/>
    </location>
</feature>
<dbReference type="Proteomes" id="UP000295008">
    <property type="component" value="Unassembled WGS sequence"/>
</dbReference>
<feature type="transmembrane region" description="Helical" evidence="9">
    <location>
        <begin position="299"/>
        <end position="320"/>
    </location>
</feature>
<dbReference type="Gene3D" id="2.70.150.10">
    <property type="entry name" value="Calcium-transporting ATPase, cytoplasmic transduction domain A"/>
    <property type="match status" value="1"/>
</dbReference>
<dbReference type="NCBIfam" id="TIGR01494">
    <property type="entry name" value="ATPase_P-type"/>
    <property type="match status" value="1"/>
</dbReference>
<sequence length="651" mass="68795">MTTNREEEVLQECSHCSHCAHCAEIVEGAGEPADDHGPDRRELIQYGAAVLLFVVALLGKFSFGVEFGLYSVSYLLIGGTVLWEAVRNIRRGRIFDENFLMSLATLGAFALGEFPEGVAVMLFYRIGEFFQELAVKRSRRSIAALMDIRPDFANLKTDAGIERVAPEAVAVGATIVIRPGEKVPLDGTVIDGASTLDTSALTGEAVPREVAAGGAVLSGSINQTGLLTVEVAKSFGQSTVARILDLVQNAGAKKAPTENFITKFARYYTPAVVLAAVILALVPPLILPGAGFAAWINRALVFLVVSCPCALVLSIPLSFFGGIGAASRNGILIKGGNYLEALNRVDTVVFDKTGTLTQGVFQVVRLEPSEPFGEAELLEHAAYAESFSSHPIALSIRQAYGREIDPEAVSDYREISGHGIRVRRDGRTILAGNSRLLEREAISCPGVEAQGTVVHVAVDGRYAGWILIADAVKEDSSGAIAALKAAGVRKLAMLTGDSRAVAETVGRSLGLDEVHAELLPDQKVARLEALERQKSGKGTLVFVGDGINDAPVLARADVGVAMGGLGSDAAIEAADVVLMTDEPSKLATAIRIAKRTRHIVAQNIGLALGVKGLVLILGVGGVATMWEAVFADVGVAVLAILNAIRVQRARY</sequence>
<dbReference type="AlphaFoldDB" id="A0A4R1SBY1"/>
<dbReference type="PANTHER" id="PTHR48085:SF5">
    <property type="entry name" value="CADMIUM_ZINC-TRANSPORTING ATPASE HMA4-RELATED"/>
    <property type="match status" value="1"/>
</dbReference>
<dbReference type="GO" id="GO:0005886">
    <property type="term" value="C:plasma membrane"/>
    <property type="evidence" value="ECO:0007669"/>
    <property type="project" value="UniProtKB-SubCell"/>
</dbReference>
<evidence type="ECO:0000259" key="10">
    <source>
        <dbReference type="Pfam" id="PF00122"/>
    </source>
</evidence>
<keyword evidence="5 9" id="KW-1133">Transmembrane helix</keyword>
<evidence type="ECO:0000256" key="1">
    <source>
        <dbReference type="ARBA" id="ARBA00004141"/>
    </source>
</evidence>
<dbReference type="OrthoDB" id="9813266at2"/>
<evidence type="ECO:0000256" key="4">
    <source>
        <dbReference type="ARBA" id="ARBA00022692"/>
    </source>
</evidence>
<dbReference type="GO" id="GO:0016887">
    <property type="term" value="F:ATP hydrolysis activity"/>
    <property type="evidence" value="ECO:0007669"/>
    <property type="project" value="InterPro"/>
</dbReference>
<evidence type="ECO:0000256" key="9">
    <source>
        <dbReference type="RuleBase" id="RU362081"/>
    </source>
</evidence>
<comment type="caution">
    <text evidence="11">The sequence shown here is derived from an EMBL/GenBank/DDBJ whole genome shotgun (WGS) entry which is preliminary data.</text>
</comment>
<dbReference type="EC" id="7.2.2.21" evidence="7"/>
<comment type="catalytic activity">
    <reaction evidence="8">
        <text>Cd(2+)(in) + ATP + H2O = Cd(2+)(out) + ADP + phosphate + H(+)</text>
        <dbReference type="Rhea" id="RHEA:12132"/>
        <dbReference type="ChEBI" id="CHEBI:15377"/>
        <dbReference type="ChEBI" id="CHEBI:15378"/>
        <dbReference type="ChEBI" id="CHEBI:30616"/>
        <dbReference type="ChEBI" id="CHEBI:43474"/>
        <dbReference type="ChEBI" id="CHEBI:48775"/>
        <dbReference type="ChEBI" id="CHEBI:456216"/>
        <dbReference type="EC" id="7.2.2.21"/>
    </reaction>
</comment>
<accession>A0A4R1SBY1</accession>
<feature type="transmembrane region" description="Helical" evidence="9">
    <location>
        <begin position="267"/>
        <end position="287"/>
    </location>
</feature>
<reference evidence="11 12" key="1">
    <citation type="submission" date="2019-03" db="EMBL/GenBank/DDBJ databases">
        <title>Genomic Encyclopedia of Type Strains, Phase IV (KMG-IV): sequencing the most valuable type-strain genomes for metagenomic binning, comparative biology and taxonomic classification.</title>
        <authorList>
            <person name="Goeker M."/>
        </authorList>
    </citation>
    <scope>NUCLEOTIDE SEQUENCE [LARGE SCALE GENOMIC DNA]</scope>
    <source>
        <strain evidence="11 12">LX-B</strain>
    </source>
</reference>
<evidence type="ECO:0000256" key="6">
    <source>
        <dbReference type="ARBA" id="ARBA00023136"/>
    </source>
</evidence>
<dbReference type="InterPro" id="IPR023214">
    <property type="entry name" value="HAD_sf"/>
</dbReference>
<feature type="transmembrane region" description="Helical" evidence="9">
    <location>
        <begin position="43"/>
        <end position="61"/>
    </location>
</feature>
<dbReference type="CDD" id="cd07548">
    <property type="entry name" value="P-type_ATPase-Cd_Zn_Co_like"/>
    <property type="match status" value="1"/>
</dbReference>
<dbReference type="GO" id="GO:0008551">
    <property type="term" value="F:P-type cadmium transporter activity"/>
    <property type="evidence" value="ECO:0007669"/>
    <property type="project" value="UniProtKB-EC"/>
</dbReference>
<evidence type="ECO:0000256" key="2">
    <source>
        <dbReference type="ARBA" id="ARBA00006024"/>
    </source>
</evidence>
<proteinExistence type="inferred from homology"/>
<feature type="transmembrane region" description="Helical" evidence="9">
    <location>
        <begin position="67"/>
        <end position="86"/>
    </location>
</feature>
<dbReference type="RefSeq" id="WP_132012330.1">
    <property type="nucleotide sequence ID" value="NZ_SLUN01000001.1"/>
</dbReference>
<dbReference type="GO" id="GO:0046872">
    <property type="term" value="F:metal ion binding"/>
    <property type="evidence" value="ECO:0007669"/>
    <property type="project" value="UniProtKB-KW"/>
</dbReference>
<dbReference type="EMBL" id="SLUN01000001">
    <property type="protein sequence ID" value="TCL76939.1"/>
    <property type="molecule type" value="Genomic_DNA"/>
</dbReference>
<dbReference type="Pfam" id="PF00702">
    <property type="entry name" value="Hydrolase"/>
    <property type="match status" value="1"/>
</dbReference>
<evidence type="ECO:0000313" key="12">
    <source>
        <dbReference type="Proteomes" id="UP000295008"/>
    </source>
</evidence>
<dbReference type="NCBIfam" id="TIGR01525">
    <property type="entry name" value="ATPase-IB_hvy"/>
    <property type="match status" value="1"/>
</dbReference>
<comment type="subcellular location">
    <subcellularLocation>
        <location evidence="9">Cell membrane</location>
    </subcellularLocation>
    <subcellularLocation>
        <location evidence="1">Membrane</location>
        <topology evidence="1">Multi-pass membrane protein</topology>
    </subcellularLocation>
</comment>
<feature type="transmembrane region" description="Helical" evidence="9">
    <location>
        <begin position="625"/>
        <end position="644"/>
    </location>
</feature>
<comment type="similarity">
    <text evidence="2 9">Belongs to the cation transport ATPase (P-type) (TC 3.A.3) family. Type IB subfamily.</text>
</comment>
<dbReference type="InterPro" id="IPR027256">
    <property type="entry name" value="P-typ_ATPase_IB"/>
</dbReference>
<dbReference type="InterPro" id="IPR023299">
    <property type="entry name" value="ATPase_P-typ_cyto_dom_N"/>
</dbReference>
<dbReference type="GO" id="GO:0005524">
    <property type="term" value="F:ATP binding"/>
    <property type="evidence" value="ECO:0007669"/>
    <property type="project" value="UniProtKB-UniRule"/>
</dbReference>
<dbReference type="SUPFAM" id="SSF81653">
    <property type="entry name" value="Calcium ATPase, transduction domain A"/>
    <property type="match status" value="1"/>
</dbReference>
<dbReference type="PRINTS" id="PR00119">
    <property type="entry name" value="CATATPASE"/>
</dbReference>
<keyword evidence="9" id="KW-0479">Metal-binding</keyword>
<dbReference type="Gene3D" id="3.40.1110.10">
    <property type="entry name" value="Calcium-transporting ATPase, cytoplasmic domain N"/>
    <property type="match status" value="1"/>
</dbReference>
<dbReference type="NCBIfam" id="TIGR01512">
    <property type="entry name" value="ATPase-IB2_Cd"/>
    <property type="match status" value="1"/>
</dbReference>
<dbReference type="InterPro" id="IPR001757">
    <property type="entry name" value="P_typ_ATPase"/>
</dbReference>
<evidence type="ECO:0000256" key="7">
    <source>
        <dbReference type="ARBA" id="ARBA00039103"/>
    </source>
</evidence>
<keyword evidence="6 9" id="KW-0472">Membrane</keyword>
<dbReference type="InterPro" id="IPR036412">
    <property type="entry name" value="HAD-like_sf"/>
</dbReference>
<name>A0A4R1SBY1_HYDET</name>
<dbReference type="InterPro" id="IPR051014">
    <property type="entry name" value="Cation_Transport_ATPase_IB"/>
</dbReference>
<keyword evidence="9" id="KW-0067">ATP-binding</keyword>
<evidence type="ECO:0000256" key="3">
    <source>
        <dbReference type="ARBA" id="ARBA00022539"/>
    </source>
</evidence>
<protein>
    <recommendedName>
        <fullName evidence="7">Cd(2+)-exporting ATPase</fullName>
        <ecNumber evidence="7">7.2.2.21</ecNumber>
    </recommendedName>
</protein>
<organism evidence="11 12">
    <name type="scientific">Hydrogenispora ethanolica</name>
    <dbReference type="NCBI Taxonomy" id="1082276"/>
    <lineage>
        <taxon>Bacteria</taxon>
        <taxon>Bacillati</taxon>
        <taxon>Bacillota</taxon>
        <taxon>Hydrogenispora</taxon>
    </lineage>
</organism>
<keyword evidence="3" id="KW-0104">Cadmium</keyword>
<keyword evidence="12" id="KW-1185">Reference proteome</keyword>
<dbReference type="SUPFAM" id="SSF81665">
    <property type="entry name" value="Calcium ATPase, transmembrane domain M"/>
    <property type="match status" value="1"/>
</dbReference>
<evidence type="ECO:0000256" key="5">
    <source>
        <dbReference type="ARBA" id="ARBA00022989"/>
    </source>
</evidence>
<keyword evidence="9" id="KW-0547">Nucleotide-binding</keyword>
<keyword evidence="4 9" id="KW-0812">Transmembrane</keyword>
<keyword evidence="9" id="KW-1003">Cell membrane</keyword>
<dbReference type="Gene3D" id="3.40.50.1000">
    <property type="entry name" value="HAD superfamily/HAD-like"/>
    <property type="match status" value="1"/>
</dbReference>
<dbReference type="Pfam" id="PF00122">
    <property type="entry name" value="E1-E2_ATPase"/>
    <property type="match status" value="1"/>
</dbReference>
<dbReference type="PANTHER" id="PTHR48085">
    <property type="entry name" value="CADMIUM/ZINC-TRANSPORTING ATPASE HMA2-RELATED"/>
    <property type="match status" value="1"/>
</dbReference>
<dbReference type="InterPro" id="IPR018303">
    <property type="entry name" value="ATPase_P-typ_P_site"/>
</dbReference>
<feature type="transmembrane region" description="Helical" evidence="9">
    <location>
        <begin position="599"/>
        <end position="619"/>
    </location>
</feature>
<dbReference type="InterPro" id="IPR059000">
    <property type="entry name" value="ATPase_P-type_domA"/>
</dbReference>
<dbReference type="InterPro" id="IPR008250">
    <property type="entry name" value="ATPase_P-typ_transduc_dom_A_sf"/>
</dbReference>
<dbReference type="InterPro" id="IPR023298">
    <property type="entry name" value="ATPase_P-typ_TM_dom_sf"/>
</dbReference>
<gene>
    <name evidence="11" type="ORF">EDC14_1001224</name>
</gene>
<evidence type="ECO:0000256" key="8">
    <source>
        <dbReference type="ARBA" id="ARBA00049338"/>
    </source>
</evidence>
<evidence type="ECO:0000313" key="11">
    <source>
        <dbReference type="EMBL" id="TCL76939.1"/>
    </source>
</evidence>
<dbReference type="PROSITE" id="PS00154">
    <property type="entry name" value="ATPASE_E1_E2"/>
    <property type="match status" value="1"/>
</dbReference>